<comment type="caution">
    <text evidence="2">The sequence shown here is derived from an EMBL/GenBank/DDBJ whole genome shotgun (WGS) entry which is preliminary data.</text>
</comment>
<keyword evidence="3" id="KW-1185">Reference proteome</keyword>
<gene>
    <name evidence="2" type="ORF">POL58_45960</name>
</gene>
<dbReference type="PANTHER" id="PTHR42759">
    <property type="entry name" value="MOXR FAMILY PROTEIN"/>
    <property type="match status" value="1"/>
</dbReference>
<dbReference type="InterPro" id="IPR050764">
    <property type="entry name" value="CbbQ/NirQ/NorQ/GpvN"/>
</dbReference>
<reference evidence="2 3" key="1">
    <citation type="submission" date="2022-11" db="EMBL/GenBank/DDBJ databases">
        <title>Minimal conservation of predation-associated metabolite biosynthetic gene clusters underscores biosynthetic potential of Myxococcota including descriptions for ten novel species: Archangium lansinium sp. nov., Myxococcus landrumus sp. nov., Nannocystis bai.</title>
        <authorList>
            <person name="Ahearne A."/>
            <person name="Stevens C."/>
            <person name="Dowd S."/>
        </authorList>
    </citation>
    <scope>NUCLEOTIDE SEQUENCE [LARGE SCALE GENOMIC DNA]</scope>
    <source>
        <strain evidence="2 3">NCELM</strain>
    </source>
</reference>
<dbReference type="Proteomes" id="UP001217838">
    <property type="component" value="Unassembled WGS sequence"/>
</dbReference>
<dbReference type="SMART" id="SM00382">
    <property type="entry name" value="AAA"/>
    <property type="match status" value="1"/>
</dbReference>
<evidence type="ECO:0000313" key="2">
    <source>
        <dbReference type="EMBL" id="MDC0675175.1"/>
    </source>
</evidence>
<feature type="domain" description="AAA+ ATPase" evidence="1">
    <location>
        <begin position="81"/>
        <end position="261"/>
    </location>
</feature>
<dbReference type="PANTHER" id="PTHR42759:SF1">
    <property type="entry name" value="MAGNESIUM-CHELATASE SUBUNIT CHLD"/>
    <property type="match status" value="1"/>
</dbReference>
<dbReference type="PRINTS" id="PR00300">
    <property type="entry name" value="CLPPROTEASEA"/>
</dbReference>
<dbReference type="InterPro" id="IPR001270">
    <property type="entry name" value="ClpA/B"/>
</dbReference>
<dbReference type="SUPFAM" id="SSF52540">
    <property type="entry name" value="P-loop containing nucleoside triphosphate hydrolases"/>
    <property type="match status" value="1"/>
</dbReference>
<dbReference type="Gene3D" id="3.40.50.300">
    <property type="entry name" value="P-loop containing nucleotide triphosphate hydrolases"/>
    <property type="match status" value="1"/>
</dbReference>
<accession>A0ABT5BNM9</accession>
<evidence type="ECO:0000313" key="3">
    <source>
        <dbReference type="Proteomes" id="UP001217838"/>
    </source>
</evidence>
<protein>
    <submittedName>
        <fullName evidence="2">MoxR family ATPase</fullName>
    </submittedName>
</protein>
<dbReference type="EMBL" id="JAQNDN010000027">
    <property type="protein sequence ID" value="MDC0675175.1"/>
    <property type="molecule type" value="Genomic_DNA"/>
</dbReference>
<sequence>MTTIPWHIYRDTPATPAELDAWLDQPPPWRAPGQPWSERADRVERIPPQFPPDGMDERRARRYQTTNGARELNAINMALWLRRPLLLKGPPGIGKSSLAYSIAYRLGLGLPMRWEIGSRTGLQEGLYDYDAVSHLQATRAGKDKGIAEFITLGPLGTAMLPTERPRVLLVDELDKASYDLPNDLLHVFEEGGFTIKELVRQGGSSPVLPCDHAPGERPITVVGGRVRTHHHPVVIITTNEEREFPEAFRRRCVVLHLERPDNASLAAIVEGWLGQTDAAALIARYHDENTDVLLQALFLERLGAASDEVQAALARATRTDS</sequence>
<dbReference type="Pfam" id="PF07728">
    <property type="entry name" value="AAA_5"/>
    <property type="match status" value="1"/>
</dbReference>
<dbReference type="CDD" id="cd00009">
    <property type="entry name" value="AAA"/>
    <property type="match status" value="1"/>
</dbReference>
<evidence type="ECO:0000259" key="1">
    <source>
        <dbReference type="SMART" id="SM00382"/>
    </source>
</evidence>
<dbReference type="InterPro" id="IPR011704">
    <property type="entry name" value="ATPase_dyneun-rel_AAA"/>
</dbReference>
<dbReference type="RefSeq" id="WP_272010005.1">
    <property type="nucleotide sequence ID" value="NZ_JAQNDN010000027.1"/>
</dbReference>
<organism evidence="2 3">
    <name type="scientific">Nannocystis radixulma</name>
    <dbReference type="NCBI Taxonomy" id="2995305"/>
    <lineage>
        <taxon>Bacteria</taxon>
        <taxon>Pseudomonadati</taxon>
        <taxon>Myxococcota</taxon>
        <taxon>Polyangia</taxon>
        <taxon>Nannocystales</taxon>
        <taxon>Nannocystaceae</taxon>
        <taxon>Nannocystis</taxon>
    </lineage>
</organism>
<dbReference type="InterPro" id="IPR003593">
    <property type="entry name" value="AAA+_ATPase"/>
</dbReference>
<proteinExistence type="predicted"/>
<name>A0ABT5BNM9_9BACT</name>
<dbReference type="InterPro" id="IPR027417">
    <property type="entry name" value="P-loop_NTPase"/>
</dbReference>